<dbReference type="SUPFAM" id="SSF53187">
    <property type="entry name" value="Zn-dependent exopeptidases"/>
    <property type="match status" value="1"/>
</dbReference>
<sequence length="377" mass="40135">MINQQRLIDEFLELIQTDSETGDEREICDLLKQKLTDLGLEVVEDGSAAKTGHGAGNLVATLKGSVPDAPSIYFTCHMDTVAPGRGIQPSIQDGYIVSDGTTILGSDDKAGLAALLEGLRQIKEQNIAHGTIQLVITAGEESGLLGARHLDRELVQADFGFALDSNGQVGEIITSAPSQMRILATIYGKAAHAGVNPEDGISAIQVASRAITKMPLGRIDKETTANIGRFQGGTASNIIPERVEILAEARSRNEQKLQAQVDKMVRAFHEAAEEFNARAEVETTVLYPAFQFDESDLVVQKAIAAVKQVGRKPYLGASGGGSDANVIAGYGIPTVNLGIGYENIHTTSERMPIAELVKAAELVFSLVTECAKVEVLA</sequence>
<keyword evidence="6" id="KW-0482">Metalloprotease</keyword>
<keyword evidence="12" id="KW-1185">Reference proteome</keyword>
<comment type="cofactor">
    <cofactor evidence="9">
        <name>a divalent metal cation</name>
        <dbReference type="ChEBI" id="CHEBI:60240"/>
    </cofactor>
    <text evidence="9">Binds 2 divalent metal cations per subunit.</text>
</comment>
<keyword evidence="5" id="KW-0862">Zinc</keyword>
<dbReference type="EMBL" id="JACEIQ010000011">
    <property type="protein sequence ID" value="MBA4495033.1"/>
    <property type="molecule type" value="Genomic_DNA"/>
</dbReference>
<evidence type="ECO:0000256" key="2">
    <source>
        <dbReference type="ARBA" id="ARBA00022670"/>
    </source>
</evidence>
<dbReference type="InterPro" id="IPR002933">
    <property type="entry name" value="Peptidase_M20"/>
</dbReference>
<evidence type="ECO:0000313" key="11">
    <source>
        <dbReference type="EMBL" id="MBA4495033.1"/>
    </source>
</evidence>
<feature type="domain" description="Peptidase M20 dimerisation" evidence="10">
    <location>
        <begin position="184"/>
        <end position="274"/>
    </location>
</feature>
<dbReference type="Proteomes" id="UP000535491">
    <property type="component" value="Unassembled WGS sequence"/>
</dbReference>
<dbReference type="SUPFAM" id="SSF55031">
    <property type="entry name" value="Bacterial exopeptidase dimerisation domain"/>
    <property type="match status" value="1"/>
</dbReference>
<dbReference type="PANTHER" id="PTHR42994:SF2">
    <property type="entry name" value="PEPTIDASE"/>
    <property type="match status" value="1"/>
</dbReference>
<dbReference type="PIRSF" id="PIRSF001123">
    <property type="entry name" value="PepA_GA"/>
    <property type="match status" value="1"/>
</dbReference>
<feature type="binding site" evidence="9">
    <location>
        <position position="141"/>
    </location>
    <ligand>
        <name>Zn(2+)</name>
        <dbReference type="ChEBI" id="CHEBI:29105"/>
        <label>2</label>
    </ligand>
</feature>
<reference evidence="11 12" key="1">
    <citation type="submission" date="2020-07" db="EMBL/GenBank/DDBJ databases">
        <authorList>
            <person name="Feng H."/>
        </authorList>
    </citation>
    <scope>NUCLEOTIDE SEQUENCE [LARGE SCALE GENOMIC DNA]</scope>
    <source>
        <strain evidence="12">s-10</strain>
    </source>
</reference>
<dbReference type="InterPro" id="IPR008007">
    <property type="entry name" value="Peptidase_M42"/>
</dbReference>
<evidence type="ECO:0000256" key="4">
    <source>
        <dbReference type="ARBA" id="ARBA00022801"/>
    </source>
</evidence>
<protein>
    <submittedName>
        <fullName evidence="11">M20/M25/M40 family metallo-hydrolase</fullName>
    </submittedName>
</protein>
<dbReference type="GO" id="GO:0004177">
    <property type="term" value="F:aminopeptidase activity"/>
    <property type="evidence" value="ECO:0007669"/>
    <property type="project" value="UniProtKB-UniRule"/>
</dbReference>
<dbReference type="Pfam" id="PF07687">
    <property type="entry name" value="M20_dimer"/>
    <property type="match status" value="1"/>
</dbReference>
<dbReference type="InterPro" id="IPR011650">
    <property type="entry name" value="Peptidase_M20_dimer"/>
</dbReference>
<dbReference type="AlphaFoldDB" id="A0A7W2A9M6"/>
<evidence type="ECO:0000259" key="10">
    <source>
        <dbReference type="Pfam" id="PF07687"/>
    </source>
</evidence>
<gene>
    <name evidence="11" type="ORF">H1191_12010</name>
</gene>
<dbReference type="GO" id="GO:0008237">
    <property type="term" value="F:metallopeptidase activity"/>
    <property type="evidence" value="ECO:0007669"/>
    <property type="project" value="UniProtKB-KW"/>
</dbReference>
<evidence type="ECO:0000313" key="12">
    <source>
        <dbReference type="Proteomes" id="UP000535491"/>
    </source>
</evidence>
<organism evidence="11 12">
    <name type="scientific">Paenactinomyces guangxiensis</name>
    <dbReference type="NCBI Taxonomy" id="1490290"/>
    <lineage>
        <taxon>Bacteria</taxon>
        <taxon>Bacillati</taxon>
        <taxon>Bacillota</taxon>
        <taxon>Bacilli</taxon>
        <taxon>Bacillales</taxon>
        <taxon>Thermoactinomycetaceae</taxon>
        <taxon>Paenactinomyces</taxon>
    </lineage>
</organism>
<dbReference type="InterPro" id="IPR036264">
    <property type="entry name" value="Bact_exopeptidase_dim_dom"/>
</dbReference>
<evidence type="ECO:0000256" key="7">
    <source>
        <dbReference type="PIRNR" id="PIRNR001123"/>
    </source>
</evidence>
<dbReference type="InterPro" id="IPR001261">
    <property type="entry name" value="ArgE/DapE_CS"/>
</dbReference>
<keyword evidence="4 11" id="KW-0378">Hydrolase</keyword>
<dbReference type="InterPro" id="IPR010162">
    <property type="entry name" value="PepT-like"/>
</dbReference>
<comment type="cofactor">
    <cofactor evidence="1">
        <name>Zn(2+)</name>
        <dbReference type="ChEBI" id="CHEBI:29105"/>
    </cofactor>
</comment>
<dbReference type="PROSITE" id="PS00759">
    <property type="entry name" value="ARGE_DAPE_CPG2_2"/>
    <property type="match status" value="1"/>
</dbReference>
<evidence type="ECO:0000256" key="1">
    <source>
        <dbReference type="ARBA" id="ARBA00001947"/>
    </source>
</evidence>
<comment type="caution">
    <text evidence="11">The sequence shown here is derived from an EMBL/GenBank/DDBJ whole genome shotgun (WGS) entry which is preliminary data.</text>
</comment>
<feature type="active site" description="Proton acceptor" evidence="8">
    <location>
        <position position="140"/>
    </location>
</feature>
<dbReference type="GO" id="GO:0006508">
    <property type="term" value="P:proteolysis"/>
    <property type="evidence" value="ECO:0007669"/>
    <property type="project" value="UniProtKB-KW"/>
</dbReference>
<comment type="similarity">
    <text evidence="7">Belongs to the peptidase M42 family.</text>
</comment>
<accession>A0A7W2A9M6</accession>
<feature type="binding site" evidence="9">
    <location>
        <position position="107"/>
    </location>
    <ligand>
        <name>Zn(2+)</name>
        <dbReference type="ChEBI" id="CHEBI:29105"/>
        <label>1</label>
    </ligand>
</feature>
<feature type="binding site" evidence="9">
    <location>
        <position position="107"/>
    </location>
    <ligand>
        <name>Zn(2+)</name>
        <dbReference type="ChEBI" id="CHEBI:29105"/>
        <label>2</label>
    </ligand>
</feature>
<evidence type="ECO:0000256" key="3">
    <source>
        <dbReference type="ARBA" id="ARBA00022723"/>
    </source>
</evidence>
<dbReference type="RefSeq" id="WP_181752268.1">
    <property type="nucleotide sequence ID" value="NZ_JACEIQ010000011.1"/>
</dbReference>
<dbReference type="Pfam" id="PF01546">
    <property type="entry name" value="Peptidase_M20"/>
    <property type="match status" value="1"/>
</dbReference>
<dbReference type="Gene3D" id="3.30.70.360">
    <property type="match status" value="1"/>
</dbReference>
<evidence type="ECO:0000256" key="8">
    <source>
        <dbReference type="PIRSR" id="PIRSR001123-1"/>
    </source>
</evidence>
<name>A0A7W2A9M6_9BACL</name>
<feature type="binding site" evidence="9">
    <location>
        <position position="164"/>
    </location>
    <ligand>
        <name>Zn(2+)</name>
        <dbReference type="ChEBI" id="CHEBI:29105"/>
        <label>1</label>
    </ligand>
</feature>
<dbReference type="Gene3D" id="3.40.630.10">
    <property type="entry name" value="Zn peptidases"/>
    <property type="match status" value="1"/>
</dbReference>
<dbReference type="NCBIfam" id="TIGR01883">
    <property type="entry name" value="PepT-like"/>
    <property type="match status" value="1"/>
</dbReference>
<evidence type="ECO:0000256" key="5">
    <source>
        <dbReference type="ARBA" id="ARBA00022833"/>
    </source>
</evidence>
<evidence type="ECO:0000256" key="6">
    <source>
        <dbReference type="ARBA" id="ARBA00023049"/>
    </source>
</evidence>
<evidence type="ECO:0000256" key="9">
    <source>
        <dbReference type="PIRSR" id="PIRSR001123-2"/>
    </source>
</evidence>
<dbReference type="PANTHER" id="PTHR42994">
    <property type="entry name" value="PEPTIDASE T"/>
    <property type="match status" value="1"/>
</dbReference>
<keyword evidence="3 9" id="KW-0479">Metal-binding</keyword>
<dbReference type="GO" id="GO:0046872">
    <property type="term" value="F:metal ion binding"/>
    <property type="evidence" value="ECO:0007669"/>
    <property type="project" value="UniProtKB-UniRule"/>
</dbReference>
<proteinExistence type="inferred from homology"/>
<keyword evidence="2" id="KW-0645">Protease</keyword>